<name>A0A6S7BG55_9BURK</name>
<dbReference type="AlphaFoldDB" id="A0A6S7BG55"/>
<proteinExistence type="predicted"/>
<reference evidence="1 2" key="1">
    <citation type="submission" date="2020-04" db="EMBL/GenBank/DDBJ databases">
        <authorList>
            <person name="De Canck E."/>
        </authorList>
    </citation>
    <scope>NUCLEOTIDE SEQUENCE [LARGE SCALE GENOMIC DNA]</scope>
    <source>
        <strain evidence="1 2">LMG 28138</strain>
    </source>
</reference>
<accession>A0A6S7BG55</accession>
<dbReference type="Proteomes" id="UP000494115">
    <property type="component" value="Unassembled WGS sequence"/>
</dbReference>
<dbReference type="EMBL" id="CADIKM010000009">
    <property type="protein sequence ID" value="CAB3787620.1"/>
    <property type="molecule type" value="Genomic_DNA"/>
</dbReference>
<evidence type="ECO:0000313" key="1">
    <source>
        <dbReference type="EMBL" id="CAB3787620.1"/>
    </source>
</evidence>
<sequence length="237" mass="24699">MLADQPALDPLIGGTPRSIIYVTVEIKLASEGGGLSVSIKSSGTLSDSERDAPAQLAGGFQQAIDGLSAAPPKLDLTGLTQFDTSVLASVSFQYNVTGDGDTDISASYSQDSASRSLSVTNASGTINVKVDTSNPALWGTNAQRAQSVASFLRQFENANSRGHGDESLMSMFENGFAQLNEVYGTPSPQTLPGAAYTPWLQQSDQAMLTGLADFSASITDTATSSNPMRPNEGDTFA</sequence>
<gene>
    <name evidence="1" type="ORF">LMG28138_02458</name>
</gene>
<protein>
    <submittedName>
        <fullName evidence="1">Uncharacterized protein</fullName>
    </submittedName>
</protein>
<evidence type="ECO:0000313" key="2">
    <source>
        <dbReference type="Proteomes" id="UP000494115"/>
    </source>
</evidence>
<dbReference type="RefSeq" id="WP_175105034.1">
    <property type="nucleotide sequence ID" value="NZ_CADIKM010000009.1"/>
</dbReference>
<organism evidence="1 2">
    <name type="scientific">Pararobbsia alpina</name>
    <dbReference type="NCBI Taxonomy" id="621374"/>
    <lineage>
        <taxon>Bacteria</taxon>
        <taxon>Pseudomonadati</taxon>
        <taxon>Pseudomonadota</taxon>
        <taxon>Betaproteobacteria</taxon>
        <taxon>Burkholderiales</taxon>
        <taxon>Burkholderiaceae</taxon>
        <taxon>Pararobbsia</taxon>
    </lineage>
</organism>
<keyword evidence="2" id="KW-1185">Reference proteome</keyword>